<evidence type="ECO:0000256" key="1">
    <source>
        <dbReference type="SAM" id="MobiDB-lite"/>
    </source>
</evidence>
<organism evidence="2 3">
    <name type="scientific">Tigriopus californicus</name>
    <name type="common">Marine copepod</name>
    <dbReference type="NCBI Taxonomy" id="6832"/>
    <lineage>
        <taxon>Eukaryota</taxon>
        <taxon>Metazoa</taxon>
        <taxon>Ecdysozoa</taxon>
        <taxon>Arthropoda</taxon>
        <taxon>Crustacea</taxon>
        <taxon>Multicrustacea</taxon>
        <taxon>Hexanauplia</taxon>
        <taxon>Copepoda</taxon>
        <taxon>Harpacticoida</taxon>
        <taxon>Harpacticidae</taxon>
        <taxon>Tigriopus</taxon>
    </lineage>
</organism>
<dbReference type="InterPro" id="IPR052852">
    <property type="entry name" value="SSU_Processome_Comp"/>
</dbReference>
<dbReference type="PANTHER" id="PTHR28366">
    <property type="entry name" value="CHROMOSOME 1 OPEN READING FRAME 131"/>
    <property type="match status" value="1"/>
</dbReference>
<evidence type="ECO:0000313" key="3">
    <source>
        <dbReference type="Proteomes" id="UP000318571"/>
    </source>
</evidence>
<gene>
    <name evidence="2" type="ORF">TCAL_07960</name>
</gene>
<feature type="compositionally biased region" description="Basic and acidic residues" evidence="1">
    <location>
        <begin position="228"/>
        <end position="238"/>
    </location>
</feature>
<feature type="compositionally biased region" description="Basic residues" evidence="1">
    <location>
        <begin position="86"/>
        <end position="100"/>
    </location>
</feature>
<feature type="compositionally biased region" description="Low complexity" evidence="1">
    <location>
        <begin position="262"/>
        <end position="276"/>
    </location>
</feature>
<accession>A0A553NBI1</accession>
<dbReference type="Proteomes" id="UP000318571">
    <property type="component" value="Chromosome 10"/>
</dbReference>
<sequence length="304" mass="33223">MSDDLDFSDLEEYSDDSDLECMEHEEFDDDKEIGSGAWKKAKTASTSSTGSLASAAKKKITENKHIEDMKAMLGLEAYQQKQITRRERKRRAKDRAKARKAQATPNVIQTLATRLKSSVSAPEIVAYEDPRRKRQRAKAAAAAAAAAVEGLPRSQSTVALPPDPDTNTGEELSMKQARFEVFRFGLRGLDKASRESAQVSELIRLGAKPPKRPCVNYSELKVQRQAEKEEALHMKTLEKISGVKTSGRRPGGQGKGQKRKTSQTAGVKKNSNNKAGKAGGVKGKGFRESIQAKMGKPPHVGKTG</sequence>
<name>A0A553NBI1_TIGCA</name>
<dbReference type="PANTHER" id="PTHR28366:SF1">
    <property type="entry name" value="CHROMOSOME 1 OPEN READING FRAME 131"/>
    <property type="match status" value="1"/>
</dbReference>
<evidence type="ECO:0000313" key="2">
    <source>
        <dbReference type="EMBL" id="TRY62806.1"/>
    </source>
</evidence>
<dbReference type="AlphaFoldDB" id="A0A553NBI1"/>
<feature type="region of interest" description="Disordered" evidence="1">
    <location>
        <begin position="148"/>
        <end position="173"/>
    </location>
</feature>
<feature type="region of interest" description="Disordered" evidence="1">
    <location>
        <begin position="1"/>
        <end position="20"/>
    </location>
</feature>
<dbReference type="STRING" id="6832.A0A553NBI1"/>
<dbReference type="InterPro" id="IPR027973">
    <property type="entry name" value="FSAF1-like"/>
</dbReference>
<keyword evidence="3" id="KW-1185">Reference proteome</keyword>
<feature type="compositionally biased region" description="Low complexity" evidence="1">
    <location>
        <begin position="34"/>
        <end position="55"/>
    </location>
</feature>
<comment type="caution">
    <text evidence="2">The sequence shown here is derived from an EMBL/GenBank/DDBJ whole genome shotgun (WGS) entry which is preliminary data.</text>
</comment>
<dbReference type="Pfam" id="PF15375">
    <property type="entry name" value="FSAF1"/>
    <property type="match status" value="1"/>
</dbReference>
<dbReference type="EMBL" id="VCGU01000458">
    <property type="protein sequence ID" value="TRY62806.1"/>
    <property type="molecule type" value="Genomic_DNA"/>
</dbReference>
<proteinExistence type="predicted"/>
<protein>
    <submittedName>
        <fullName evidence="2">Uncharacterized protein</fullName>
    </submittedName>
</protein>
<dbReference type="OMA" id="LECMEHE"/>
<feature type="region of interest" description="Disordered" evidence="1">
    <location>
        <begin position="80"/>
        <end position="107"/>
    </location>
</feature>
<reference evidence="2 3" key="1">
    <citation type="journal article" date="2018" name="Nat. Ecol. Evol.">
        <title>Genomic signatures of mitonuclear coevolution across populations of Tigriopus californicus.</title>
        <authorList>
            <person name="Barreto F.S."/>
            <person name="Watson E.T."/>
            <person name="Lima T.G."/>
            <person name="Willett C.S."/>
            <person name="Edmands S."/>
            <person name="Li W."/>
            <person name="Burton R.S."/>
        </authorList>
    </citation>
    <scope>NUCLEOTIDE SEQUENCE [LARGE SCALE GENOMIC DNA]</scope>
    <source>
        <strain evidence="2 3">San Diego</strain>
    </source>
</reference>
<feature type="region of interest" description="Disordered" evidence="1">
    <location>
        <begin position="26"/>
        <end position="58"/>
    </location>
</feature>
<feature type="region of interest" description="Disordered" evidence="1">
    <location>
        <begin position="228"/>
        <end position="304"/>
    </location>
</feature>